<accession>A0A6I0F8L6</accession>
<keyword evidence="7" id="KW-0449">Lipoprotein</keyword>
<keyword evidence="5" id="KW-0472">Membrane</keyword>
<reference evidence="11 12" key="1">
    <citation type="submission" date="2019-10" db="EMBL/GenBank/DDBJ databases">
        <title>Alkaliphilus serpentinus sp. nov. and Alkaliphilus pronyensis sp. nov., two novel anaerobic alkaliphilic species isolated from the serpentinized-hosted hydrothermal field of the Prony Bay (New Caledonia).</title>
        <authorList>
            <person name="Postec A."/>
        </authorList>
    </citation>
    <scope>NUCLEOTIDE SEQUENCE [LARGE SCALE GENOMIC DNA]</scope>
    <source>
        <strain evidence="11 12">LacV</strain>
    </source>
</reference>
<keyword evidence="6" id="KW-0564">Palmitate</keyword>
<evidence type="ECO:0000256" key="5">
    <source>
        <dbReference type="ARBA" id="ARBA00023136"/>
    </source>
</evidence>
<keyword evidence="12" id="KW-1185">Reference proteome</keyword>
<dbReference type="Pfam" id="PF25198">
    <property type="entry name" value="Spore_GerAC_N"/>
    <property type="match status" value="1"/>
</dbReference>
<name>A0A6I0F8L6_9FIRM</name>
<dbReference type="GO" id="GO:0009847">
    <property type="term" value="P:spore germination"/>
    <property type="evidence" value="ECO:0007669"/>
    <property type="project" value="InterPro"/>
</dbReference>
<dbReference type="AlphaFoldDB" id="A0A6I0F8L6"/>
<dbReference type="Gene3D" id="3.30.300.210">
    <property type="entry name" value="Nutrient germinant receptor protein C, domain 3"/>
    <property type="match status" value="1"/>
</dbReference>
<dbReference type="Pfam" id="PF05504">
    <property type="entry name" value="Spore_GerAC"/>
    <property type="match status" value="1"/>
</dbReference>
<evidence type="ECO:0000259" key="9">
    <source>
        <dbReference type="Pfam" id="PF05504"/>
    </source>
</evidence>
<evidence type="ECO:0000313" key="11">
    <source>
        <dbReference type="EMBL" id="KAB3534854.1"/>
    </source>
</evidence>
<comment type="caution">
    <text evidence="11">The sequence shown here is derived from an EMBL/GenBank/DDBJ whole genome shotgun (WGS) entry which is preliminary data.</text>
</comment>
<evidence type="ECO:0000256" key="3">
    <source>
        <dbReference type="ARBA" id="ARBA00022544"/>
    </source>
</evidence>
<comment type="subcellular location">
    <subcellularLocation>
        <location evidence="1">Membrane</location>
        <topology evidence="1">Lipid-anchor</topology>
    </subcellularLocation>
</comment>
<dbReference type="EMBL" id="WBZC01000024">
    <property type="protein sequence ID" value="KAB3534854.1"/>
    <property type="molecule type" value="Genomic_DNA"/>
</dbReference>
<evidence type="ECO:0000256" key="7">
    <source>
        <dbReference type="ARBA" id="ARBA00023288"/>
    </source>
</evidence>
<evidence type="ECO:0000256" key="6">
    <source>
        <dbReference type="ARBA" id="ARBA00023139"/>
    </source>
</evidence>
<feature type="region of interest" description="Disordered" evidence="8">
    <location>
        <begin position="59"/>
        <end position="78"/>
    </location>
</feature>
<evidence type="ECO:0000259" key="10">
    <source>
        <dbReference type="Pfam" id="PF25198"/>
    </source>
</evidence>
<evidence type="ECO:0000256" key="4">
    <source>
        <dbReference type="ARBA" id="ARBA00022729"/>
    </source>
</evidence>
<dbReference type="NCBIfam" id="TIGR02887">
    <property type="entry name" value="spore_ger_x_C"/>
    <property type="match status" value="1"/>
</dbReference>
<dbReference type="InterPro" id="IPR008844">
    <property type="entry name" value="Spore_GerAC-like"/>
</dbReference>
<dbReference type="PROSITE" id="PS51257">
    <property type="entry name" value="PROKAR_LIPOPROTEIN"/>
    <property type="match status" value="1"/>
</dbReference>
<evidence type="ECO:0000256" key="8">
    <source>
        <dbReference type="SAM" id="MobiDB-lite"/>
    </source>
</evidence>
<feature type="domain" description="Spore germination GerAC-like C-terminal" evidence="9">
    <location>
        <begin position="225"/>
        <end position="384"/>
    </location>
</feature>
<feature type="domain" description="Spore germination protein N-terminal" evidence="10">
    <location>
        <begin position="23"/>
        <end position="206"/>
    </location>
</feature>
<proteinExistence type="inferred from homology"/>
<dbReference type="PANTHER" id="PTHR35789:SF1">
    <property type="entry name" value="SPORE GERMINATION PROTEIN B3"/>
    <property type="match status" value="1"/>
</dbReference>
<evidence type="ECO:0000256" key="2">
    <source>
        <dbReference type="ARBA" id="ARBA00007886"/>
    </source>
</evidence>
<dbReference type="PANTHER" id="PTHR35789">
    <property type="entry name" value="SPORE GERMINATION PROTEIN B3"/>
    <property type="match status" value="1"/>
</dbReference>
<keyword evidence="3" id="KW-0309">Germination</keyword>
<dbReference type="InterPro" id="IPR038501">
    <property type="entry name" value="Spore_GerAC_C_sf"/>
</dbReference>
<keyword evidence="4" id="KW-0732">Signal</keyword>
<sequence>MFKILKTSLSIAFMLVLLCSCWDRRETEELLLTDALAIDIPINDSDKYEIFFIATKQSSGGEQTQDGEEGGSQMEAQPWVARSQGKSLEEAINKFTVRVPRFIFLDDNKIIILGEKLAQRGVGETLDYLLRKRDLRLRNYIVISNGRVSNSLAASPEFEDGVADEIVAILEKGSQEGDRFHHKDIKKFAEDVVTEGQDAWAPIIEIITPTEVVKYNVDKAVIINKTALFHKDKMVGILDREDTKGFKILKGLANRDTFATEINNENITYAYNQVKVNRSLTTNSDRVGIKYDVKLKGNIAESHLYTDFCDKALKDLEEKFSKVAEEEIKSSVSLMQKLGSDALGIGRFIHAKEPDIWKNYRDNWDMIYQDIDIVVKVDAKIIGTDFISKPIIRKSIK</sequence>
<protein>
    <submittedName>
        <fullName evidence="11">Ger(X)C family spore germination protein</fullName>
    </submittedName>
</protein>
<dbReference type="OrthoDB" id="9816067at2"/>
<gene>
    <name evidence="11" type="ORF">F8154_07655</name>
</gene>
<dbReference type="GO" id="GO:0016020">
    <property type="term" value="C:membrane"/>
    <property type="evidence" value="ECO:0007669"/>
    <property type="project" value="UniProtKB-SubCell"/>
</dbReference>
<organism evidence="11 12">
    <name type="scientific">Alkaliphilus pronyensis</name>
    <dbReference type="NCBI Taxonomy" id="1482732"/>
    <lineage>
        <taxon>Bacteria</taxon>
        <taxon>Bacillati</taxon>
        <taxon>Bacillota</taxon>
        <taxon>Clostridia</taxon>
        <taxon>Peptostreptococcales</taxon>
        <taxon>Natronincolaceae</taxon>
        <taxon>Alkaliphilus</taxon>
    </lineage>
</organism>
<comment type="similarity">
    <text evidence="2">Belongs to the GerABKC lipoprotein family.</text>
</comment>
<dbReference type="InterPro" id="IPR046953">
    <property type="entry name" value="Spore_GerAC-like_C"/>
</dbReference>
<dbReference type="RefSeq" id="WP_151861024.1">
    <property type="nucleotide sequence ID" value="NZ_WBZC01000024.1"/>
</dbReference>
<evidence type="ECO:0000313" key="12">
    <source>
        <dbReference type="Proteomes" id="UP000432715"/>
    </source>
</evidence>
<dbReference type="InterPro" id="IPR057336">
    <property type="entry name" value="GerAC_N"/>
</dbReference>
<evidence type="ECO:0000256" key="1">
    <source>
        <dbReference type="ARBA" id="ARBA00004635"/>
    </source>
</evidence>
<dbReference type="Proteomes" id="UP000432715">
    <property type="component" value="Unassembled WGS sequence"/>
</dbReference>